<dbReference type="Proteomes" id="UP001139559">
    <property type="component" value="Unassembled WGS sequence"/>
</dbReference>
<organism evidence="2 3">
    <name type="scientific">Vibrio amylolyticus</name>
    <dbReference type="NCBI Taxonomy" id="2847292"/>
    <lineage>
        <taxon>Bacteria</taxon>
        <taxon>Pseudomonadati</taxon>
        <taxon>Pseudomonadota</taxon>
        <taxon>Gammaproteobacteria</taxon>
        <taxon>Vibrionales</taxon>
        <taxon>Vibrionaceae</taxon>
        <taxon>Vibrio</taxon>
    </lineage>
</organism>
<dbReference type="Pfam" id="PF00583">
    <property type="entry name" value="Acetyltransf_1"/>
    <property type="match status" value="1"/>
</dbReference>
<dbReference type="PANTHER" id="PTHR43328">
    <property type="entry name" value="ACETYLTRANSFERASE-RELATED"/>
    <property type="match status" value="1"/>
</dbReference>
<dbReference type="PROSITE" id="PS51186">
    <property type="entry name" value="GNAT"/>
    <property type="match status" value="1"/>
</dbReference>
<dbReference type="RefSeq" id="WP_248010009.1">
    <property type="nucleotide sequence ID" value="NZ_JAJHVV010000011.1"/>
</dbReference>
<dbReference type="Gene3D" id="3.40.630.30">
    <property type="match status" value="1"/>
</dbReference>
<dbReference type="SUPFAM" id="SSF55729">
    <property type="entry name" value="Acyl-CoA N-acyltransferases (Nat)"/>
    <property type="match status" value="1"/>
</dbReference>
<evidence type="ECO:0000313" key="2">
    <source>
        <dbReference type="EMBL" id="MCK6264925.1"/>
    </source>
</evidence>
<evidence type="ECO:0000313" key="3">
    <source>
        <dbReference type="Proteomes" id="UP001139559"/>
    </source>
</evidence>
<evidence type="ECO:0000259" key="1">
    <source>
        <dbReference type="PROSITE" id="PS51186"/>
    </source>
</evidence>
<keyword evidence="2" id="KW-0012">Acyltransferase</keyword>
<dbReference type="AlphaFoldDB" id="A0A9X1XPU2"/>
<sequence>MEHIIRCLENTDTSDLAEIYSFQSVTQNTSQVPFLSSEKVASLFSNPDHYTLVAEYDSKVIGHVTLFMTTKVRDRHCSGVGIAIHPDFHGKGVGKSLMIKAIEQADNWLNLVRLELEVHCDNPTAVALYEKLGFEHEGTKRLSTFKHGKYSDMFVMSRIAPNFR</sequence>
<dbReference type="InterPro" id="IPR000182">
    <property type="entry name" value="GNAT_dom"/>
</dbReference>
<reference evidence="2" key="1">
    <citation type="submission" date="2021-11" db="EMBL/GenBank/DDBJ databases">
        <title>Vibrio ZSDE26 sp. nov. and Vibrio ZSDZ34 sp. nov., isolated from coastal seawater in Qingdao.</title>
        <authorList>
            <person name="Zhang P."/>
        </authorList>
    </citation>
    <scope>NUCLEOTIDE SEQUENCE</scope>
    <source>
        <strain evidence="2">ZSDE26</strain>
    </source>
</reference>
<dbReference type="EC" id="2.3.1.-" evidence="2"/>
<dbReference type="InterPro" id="IPR016181">
    <property type="entry name" value="Acyl_CoA_acyltransferase"/>
</dbReference>
<dbReference type="GO" id="GO:0016747">
    <property type="term" value="F:acyltransferase activity, transferring groups other than amino-acyl groups"/>
    <property type="evidence" value="ECO:0007669"/>
    <property type="project" value="InterPro"/>
</dbReference>
<accession>A0A9X1XPU2</accession>
<protein>
    <submittedName>
        <fullName evidence="2">GNAT family N-acetyltransferase</fullName>
        <ecNumber evidence="2">2.3.1.-</ecNumber>
    </submittedName>
</protein>
<keyword evidence="3" id="KW-1185">Reference proteome</keyword>
<dbReference type="CDD" id="cd04301">
    <property type="entry name" value="NAT_SF"/>
    <property type="match status" value="1"/>
</dbReference>
<keyword evidence="2" id="KW-0808">Transferase</keyword>
<comment type="caution">
    <text evidence="2">The sequence shown here is derived from an EMBL/GenBank/DDBJ whole genome shotgun (WGS) entry which is preliminary data.</text>
</comment>
<dbReference type="EMBL" id="JAJHVV010000011">
    <property type="protein sequence ID" value="MCK6264925.1"/>
    <property type="molecule type" value="Genomic_DNA"/>
</dbReference>
<feature type="domain" description="N-acetyltransferase" evidence="1">
    <location>
        <begin position="3"/>
        <end position="161"/>
    </location>
</feature>
<gene>
    <name evidence="2" type="ORF">KP803_16725</name>
</gene>
<dbReference type="PANTHER" id="PTHR43328:SF1">
    <property type="entry name" value="N-ACETYLTRANSFERASE DOMAIN-CONTAINING PROTEIN"/>
    <property type="match status" value="1"/>
</dbReference>
<name>A0A9X1XPU2_9VIBR</name>
<proteinExistence type="predicted"/>